<gene>
    <name evidence="2" type="ORF">F5X68DRAFT_192329</name>
</gene>
<evidence type="ECO:0000313" key="2">
    <source>
        <dbReference type="EMBL" id="KAH6683585.1"/>
    </source>
</evidence>
<evidence type="ECO:0000313" key="3">
    <source>
        <dbReference type="Proteomes" id="UP000770015"/>
    </source>
</evidence>
<feature type="compositionally biased region" description="Acidic residues" evidence="1">
    <location>
        <begin position="172"/>
        <end position="200"/>
    </location>
</feature>
<feature type="region of interest" description="Disordered" evidence="1">
    <location>
        <begin position="156"/>
        <end position="209"/>
    </location>
</feature>
<evidence type="ECO:0000256" key="1">
    <source>
        <dbReference type="SAM" id="MobiDB-lite"/>
    </source>
</evidence>
<organism evidence="2 3">
    <name type="scientific">Plectosphaerella plurivora</name>
    <dbReference type="NCBI Taxonomy" id="936078"/>
    <lineage>
        <taxon>Eukaryota</taxon>
        <taxon>Fungi</taxon>
        <taxon>Dikarya</taxon>
        <taxon>Ascomycota</taxon>
        <taxon>Pezizomycotina</taxon>
        <taxon>Sordariomycetes</taxon>
        <taxon>Hypocreomycetidae</taxon>
        <taxon>Glomerellales</taxon>
        <taxon>Plectosphaerellaceae</taxon>
        <taxon>Plectosphaerella</taxon>
    </lineage>
</organism>
<feature type="region of interest" description="Disordered" evidence="1">
    <location>
        <begin position="1"/>
        <end position="91"/>
    </location>
</feature>
<dbReference type="AlphaFoldDB" id="A0A9P9A9X9"/>
<feature type="compositionally biased region" description="Low complexity" evidence="1">
    <location>
        <begin position="66"/>
        <end position="87"/>
    </location>
</feature>
<dbReference type="EMBL" id="JAGSXJ010000017">
    <property type="protein sequence ID" value="KAH6683585.1"/>
    <property type="molecule type" value="Genomic_DNA"/>
</dbReference>
<dbReference type="Proteomes" id="UP000770015">
    <property type="component" value="Unassembled WGS sequence"/>
</dbReference>
<comment type="caution">
    <text evidence="2">The sequence shown here is derived from an EMBL/GenBank/DDBJ whole genome shotgun (WGS) entry which is preliminary data.</text>
</comment>
<proteinExistence type="predicted"/>
<name>A0A9P9A9X9_9PEZI</name>
<protein>
    <submittedName>
        <fullName evidence="2">Uncharacterized protein</fullName>
    </submittedName>
</protein>
<keyword evidence="3" id="KW-1185">Reference proteome</keyword>
<feature type="region of interest" description="Disordered" evidence="1">
    <location>
        <begin position="406"/>
        <end position="430"/>
    </location>
</feature>
<sequence>MIEEGPWVSHQASAAPQPTLGPHDLDLDNYSELNTGMHDDAHQLAGHTTPGDMTYVSSDYRPPPAASGSGIPSNQHQGGQPMHQHMQNDPMLGVDYGNTGYYSLLYEYQSVDPARRARKQAMRGQHAAAASAHGSQVIQLPLPAFQVLRSDAPDTALTSGVDEATDGANDTASDDEENASSDDDEEASDDDEDASSDDSTNDASSQIGMFPNKYQGLNNFLLEAAKTRFFKWTGEKPELGQGPPRTPTSQRAMVKELFDAAYNFDAWTQVPIQSPRSVESICKAKKFSSPIEKMDRIMGSAATCDVEDVEGTMWNILATAVRIRDIGLEMPVRETDPKYEKYDTFAARLDQIVKGFKANKSLVKDVVTDSKSMIRYILRPLKELQTKEGNKKVNLKKQEYLKEGQIIKRQAKETSSQTTGDDPGDENMDE</sequence>
<accession>A0A9P9A9X9</accession>
<reference evidence="2" key="1">
    <citation type="journal article" date="2021" name="Nat. Commun.">
        <title>Genetic determinants of endophytism in the Arabidopsis root mycobiome.</title>
        <authorList>
            <person name="Mesny F."/>
            <person name="Miyauchi S."/>
            <person name="Thiergart T."/>
            <person name="Pickel B."/>
            <person name="Atanasova L."/>
            <person name="Karlsson M."/>
            <person name="Huettel B."/>
            <person name="Barry K.W."/>
            <person name="Haridas S."/>
            <person name="Chen C."/>
            <person name="Bauer D."/>
            <person name="Andreopoulos W."/>
            <person name="Pangilinan J."/>
            <person name="LaButti K."/>
            <person name="Riley R."/>
            <person name="Lipzen A."/>
            <person name="Clum A."/>
            <person name="Drula E."/>
            <person name="Henrissat B."/>
            <person name="Kohler A."/>
            <person name="Grigoriev I.V."/>
            <person name="Martin F.M."/>
            <person name="Hacquard S."/>
        </authorList>
    </citation>
    <scope>NUCLEOTIDE SEQUENCE</scope>
    <source>
        <strain evidence="2">MPI-SDFR-AT-0117</strain>
    </source>
</reference>